<dbReference type="GeneID" id="94550935"/>
<reference evidence="2 3" key="1">
    <citation type="submission" date="2018-04" db="EMBL/GenBank/DDBJ databases">
        <title>Genomic Encyclopedia of Type Strains, Phase IV (KMG-IV): sequencing the most valuable type-strain genomes for metagenomic binning, comparative biology and taxonomic classification.</title>
        <authorList>
            <person name="Goeker M."/>
        </authorList>
    </citation>
    <scope>NUCLEOTIDE SEQUENCE [LARGE SCALE GENOMIC DNA]</scope>
    <source>
        <strain evidence="2 3">DSM 28520</strain>
    </source>
</reference>
<accession>A0A2U1FAU1</accession>
<keyword evidence="1" id="KW-0472">Membrane</keyword>
<keyword evidence="3" id="KW-1185">Reference proteome</keyword>
<feature type="transmembrane region" description="Helical" evidence="1">
    <location>
        <begin position="62"/>
        <end position="79"/>
    </location>
</feature>
<proteinExistence type="predicted"/>
<organism evidence="2 3">
    <name type="scientific">Porphyromonas loveana</name>
    <dbReference type="NCBI Taxonomy" id="1884669"/>
    <lineage>
        <taxon>Bacteria</taxon>
        <taxon>Pseudomonadati</taxon>
        <taxon>Bacteroidota</taxon>
        <taxon>Bacteroidia</taxon>
        <taxon>Bacteroidales</taxon>
        <taxon>Porphyromonadaceae</taxon>
        <taxon>Porphyromonas</taxon>
    </lineage>
</organism>
<keyword evidence="1" id="KW-0812">Transmembrane</keyword>
<evidence type="ECO:0000313" key="3">
    <source>
        <dbReference type="Proteomes" id="UP000245462"/>
    </source>
</evidence>
<keyword evidence="1" id="KW-1133">Transmembrane helix</keyword>
<feature type="transmembrane region" description="Helical" evidence="1">
    <location>
        <begin position="169"/>
        <end position="189"/>
    </location>
</feature>
<feature type="transmembrane region" description="Helical" evidence="1">
    <location>
        <begin position="91"/>
        <end position="112"/>
    </location>
</feature>
<dbReference type="RefSeq" id="WP_116679469.1">
    <property type="nucleotide sequence ID" value="NZ_JBGXZY010000105.1"/>
</dbReference>
<dbReference type="Proteomes" id="UP000245462">
    <property type="component" value="Unassembled WGS sequence"/>
</dbReference>
<dbReference type="OrthoDB" id="1096547at2"/>
<dbReference type="EMBL" id="QEKY01000009">
    <property type="protein sequence ID" value="PVZ09305.1"/>
    <property type="molecule type" value="Genomic_DNA"/>
</dbReference>
<name>A0A2U1FAU1_9PORP</name>
<comment type="caution">
    <text evidence="2">The sequence shown here is derived from an EMBL/GenBank/DDBJ whole genome shotgun (WGS) entry which is preliminary data.</text>
</comment>
<feature type="transmembrane region" description="Helical" evidence="1">
    <location>
        <begin position="118"/>
        <end position="139"/>
    </location>
</feature>
<dbReference type="AlphaFoldDB" id="A0A2U1FAU1"/>
<evidence type="ECO:0000313" key="2">
    <source>
        <dbReference type="EMBL" id="PVZ09305.1"/>
    </source>
</evidence>
<feature type="transmembrane region" description="Helical" evidence="1">
    <location>
        <begin position="146"/>
        <end position="163"/>
    </location>
</feature>
<protein>
    <submittedName>
        <fullName evidence="2">Uncharacterized protein</fullName>
    </submittedName>
</protein>
<feature type="transmembrane region" description="Helical" evidence="1">
    <location>
        <begin position="26"/>
        <end position="50"/>
    </location>
</feature>
<gene>
    <name evidence="2" type="ORF">C7382_10947</name>
</gene>
<sequence>MEEKQLTPQESVLMIEKMIEQTRKRLIRGAGVPCLIWGYVTLFTSFLIFFSYPYLGYKVNNLWMLIPILGGAISLINKWKARNEVYARTQIDRFIDTTWIVVGLNVMAFSILAYRVPLAILSIVLILVGIATAITGFSYKVTVLKYSSIFGMIVGYLLLIIPMRGGMMVLIFGITIFIMHCLPGHYLCYLERKMLRNA</sequence>
<evidence type="ECO:0000256" key="1">
    <source>
        <dbReference type="SAM" id="Phobius"/>
    </source>
</evidence>